<evidence type="ECO:0000313" key="1">
    <source>
        <dbReference type="EMBL" id="WTP69385.1"/>
    </source>
</evidence>
<name>A0ABZ1KAA8_9ACTN</name>
<evidence type="ECO:0008006" key="3">
    <source>
        <dbReference type="Google" id="ProtNLM"/>
    </source>
</evidence>
<proteinExistence type="predicted"/>
<keyword evidence="2" id="KW-1185">Reference proteome</keyword>
<gene>
    <name evidence="1" type="ORF">OG560_29765</name>
</gene>
<sequence>MSTTDDYSQGVSIATLTDPPDAETLAKNIANAIVSRSNLRFASASARTAALAGVAAPVEGMESWLQDVNKKYVYDGSIWVEVPLKAKAFATLTSSTGTTSGEILTGLSITMPTKAGTTYLLQASGLLRSTLVNDRIDLLIRRGTTTSGTQVGGGVLFTKVVSTGETASAYGVDTPGAGTTTWVVTINGVGSGTVDLTASAAFPAVFTVDEQ</sequence>
<evidence type="ECO:0000313" key="2">
    <source>
        <dbReference type="Proteomes" id="UP001622496"/>
    </source>
</evidence>
<protein>
    <recommendedName>
        <fullName evidence="3">Minor tail protein</fullName>
    </recommendedName>
</protein>
<organism evidence="1 2">
    <name type="scientific">[Kitasatospora] papulosa</name>
    <dbReference type="NCBI Taxonomy" id="1464011"/>
    <lineage>
        <taxon>Bacteria</taxon>
        <taxon>Bacillati</taxon>
        <taxon>Actinomycetota</taxon>
        <taxon>Actinomycetes</taxon>
        <taxon>Kitasatosporales</taxon>
        <taxon>Streptomycetaceae</taxon>
        <taxon>Streptomyces</taxon>
    </lineage>
</organism>
<dbReference type="RefSeq" id="WP_399883685.1">
    <property type="nucleotide sequence ID" value="NZ_CP108135.1"/>
</dbReference>
<dbReference type="EMBL" id="CP108135">
    <property type="protein sequence ID" value="WTP69385.1"/>
    <property type="molecule type" value="Genomic_DNA"/>
</dbReference>
<reference evidence="1 2" key="1">
    <citation type="submission" date="2022-10" db="EMBL/GenBank/DDBJ databases">
        <title>The complete genomes of actinobacterial strains from the NBC collection.</title>
        <authorList>
            <person name="Joergensen T.S."/>
            <person name="Alvarez Arevalo M."/>
            <person name="Sterndorff E.B."/>
            <person name="Faurdal D."/>
            <person name="Vuksanovic O."/>
            <person name="Mourched A.-S."/>
            <person name="Charusanti P."/>
            <person name="Shaw S."/>
            <person name="Blin K."/>
            <person name="Weber T."/>
        </authorList>
    </citation>
    <scope>NUCLEOTIDE SEQUENCE [LARGE SCALE GENOMIC DNA]</scope>
    <source>
        <strain evidence="1 2">NBC_00185</strain>
    </source>
</reference>
<dbReference type="Proteomes" id="UP001622496">
    <property type="component" value="Chromosome"/>
</dbReference>
<accession>A0ABZ1KAA8</accession>